<dbReference type="Proteomes" id="UP000079169">
    <property type="component" value="Unplaced"/>
</dbReference>
<protein>
    <submittedName>
        <fullName evidence="10">Doublesex- and mab-3-related transcription factor 3-like</fullName>
    </submittedName>
</protein>
<feature type="region of interest" description="Disordered" evidence="7">
    <location>
        <begin position="1"/>
        <end position="31"/>
    </location>
</feature>
<feature type="coiled-coil region" evidence="6">
    <location>
        <begin position="64"/>
        <end position="95"/>
    </location>
</feature>
<dbReference type="STRING" id="121845.A0A1S3D9H5"/>
<dbReference type="KEGG" id="dci:103514124"/>
<dbReference type="SUPFAM" id="SSF82927">
    <property type="entry name" value="Cysteine-rich DNA binding domain, (DM domain)"/>
    <property type="match status" value="1"/>
</dbReference>
<dbReference type="RefSeq" id="XP_008477210.1">
    <property type="nucleotide sequence ID" value="XM_008478988.3"/>
</dbReference>
<dbReference type="PROSITE" id="PS50809">
    <property type="entry name" value="DM_2"/>
    <property type="match status" value="1"/>
</dbReference>
<evidence type="ECO:0000256" key="3">
    <source>
        <dbReference type="ARBA" id="ARBA00023125"/>
    </source>
</evidence>
<evidence type="ECO:0000256" key="1">
    <source>
        <dbReference type="ARBA" id="ARBA00022723"/>
    </source>
</evidence>
<sequence>MGSQVVDVDGSSSEPSRSVSGRAGSSGRTTPHCARCRNHKISVPLQAHKRYCPFRDCTCKDCILTKERQRVMALQTALRRQQQQDEMRAKKLKEEQEKMARGERLSSPTCSLPPSTPGSCIDIENSNCVCKSCVLLKARHRVMTLQSEIRKGNEERRARGEPPLSISSCSLPPSTPGSCIDVENSNIASSGDEDNSSQFTGGTPSPPSPKISATSKPSSNLYASTVIRPPVIENGTNGIMPNGGKILVFCLLLLC</sequence>
<comment type="subcellular location">
    <subcellularLocation>
        <location evidence="5">Nucleus</location>
    </subcellularLocation>
</comment>
<evidence type="ECO:0000259" key="8">
    <source>
        <dbReference type="PROSITE" id="PS50809"/>
    </source>
</evidence>
<evidence type="ECO:0000313" key="10">
    <source>
        <dbReference type="RefSeq" id="XP_008477210.1"/>
    </source>
</evidence>
<dbReference type="PANTHER" id="PTHR12322">
    <property type="entry name" value="DOUBLESEX AND MAB-3 RELATED TRANSCRIPTION FACTOR DMRT"/>
    <property type="match status" value="1"/>
</dbReference>
<dbReference type="GO" id="GO:0000978">
    <property type="term" value="F:RNA polymerase II cis-regulatory region sequence-specific DNA binding"/>
    <property type="evidence" value="ECO:0007669"/>
    <property type="project" value="TreeGrafter"/>
</dbReference>
<name>A0A1S3D9H5_DIACI</name>
<dbReference type="InterPro" id="IPR036407">
    <property type="entry name" value="DM_DNA-bd_sf"/>
</dbReference>
<dbReference type="GO" id="GO:0005634">
    <property type="term" value="C:nucleus"/>
    <property type="evidence" value="ECO:0007669"/>
    <property type="project" value="UniProtKB-SubCell"/>
</dbReference>
<dbReference type="InterPro" id="IPR001275">
    <property type="entry name" value="DM_DNA-bd"/>
</dbReference>
<evidence type="ECO:0000256" key="6">
    <source>
        <dbReference type="SAM" id="Coils"/>
    </source>
</evidence>
<dbReference type="SMART" id="SM00301">
    <property type="entry name" value="DM"/>
    <property type="match status" value="1"/>
</dbReference>
<feature type="region of interest" description="Disordered" evidence="7">
    <location>
        <begin position="152"/>
        <end position="219"/>
    </location>
</feature>
<evidence type="ECO:0000256" key="7">
    <source>
        <dbReference type="SAM" id="MobiDB-lite"/>
    </source>
</evidence>
<dbReference type="GO" id="GO:0046872">
    <property type="term" value="F:metal ion binding"/>
    <property type="evidence" value="ECO:0007669"/>
    <property type="project" value="UniProtKB-KW"/>
</dbReference>
<feature type="compositionally biased region" description="Low complexity" evidence="7">
    <location>
        <begin position="1"/>
        <end position="28"/>
    </location>
</feature>
<keyword evidence="6" id="KW-0175">Coiled coil</keyword>
<feature type="compositionally biased region" description="Low complexity" evidence="7">
    <location>
        <begin position="162"/>
        <end position="172"/>
    </location>
</feature>
<keyword evidence="9" id="KW-1185">Reference proteome</keyword>
<dbReference type="PROSITE" id="PS40000">
    <property type="entry name" value="DM_1"/>
    <property type="match status" value="1"/>
</dbReference>
<gene>
    <name evidence="10" type="primary">LOC103514124</name>
</gene>
<evidence type="ECO:0000256" key="4">
    <source>
        <dbReference type="ARBA" id="ARBA00023242"/>
    </source>
</evidence>
<dbReference type="FunFam" id="4.10.1040.10:FF:000001">
    <property type="entry name" value="doublesex- and mab-3-related transcription factor 1"/>
    <property type="match status" value="1"/>
</dbReference>
<dbReference type="GO" id="GO:0000981">
    <property type="term" value="F:DNA-binding transcription factor activity, RNA polymerase II-specific"/>
    <property type="evidence" value="ECO:0007669"/>
    <property type="project" value="TreeGrafter"/>
</dbReference>
<feature type="DNA-binding region" description="DM" evidence="5">
    <location>
        <begin position="33"/>
        <end position="80"/>
    </location>
</feature>
<dbReference type="PaxDb" id="121845-A0A1S3D9H5"/>
<proteinExistence type="predicted"/>
<accession>A0A1S3D9H5</accession>
<dbReference type="GO" id="GO:0007548">
    <property type="term" value="P:sex differentiation"/>
    <property type="evidence" value="ECO:0007669"/>
    <property type="project" value="TreeGrafter"/>
</dbReference>
<keyword evidence="3 5" id="KW-0238">DNA-binding</keyword>
<dbReference type="Gene3D" id="4.10.1040.10">
    <property type="entry name" value="DM DNA-binding domain"/>
    <property type="match status" value="1"/>
</dbReference>
<keyword evidence="1 5" id="KW-0479">Metal-binding</keyword>
<keyword evidence="2 5" id="KW-0862">Zinc</keyword>
<dbReference type="GeneID" id="103514124"/>
<dbReference type="AlphaFoldDB" id="A0A1S3D9H5"/>
<dbReference type="InterPro" id="IPR026607">
    <property type="entry name" value="DMRT"/>
</dbReference>
<organism evidence="9 10">
    <name type="scientific">Diaphorina citri</name>
    <name type="common">Asian citrus psyllid</name>
    <dbReference type="NCBI Taxonomy" id="121845"/>
    <lineage>
        <taxon>Eukaryota</taxon>
        <taxon>Metazoa</taxon>
        <taxon>Ecdysozoa</taxon>
        <taxon>Arthropoda</taxon>
        <taxon>Hexapoda</taxon>
        <taxon>Insecta</taxon>
        <taxon>Pterygota</taxon>
        <taxon>Neoptera</taxon>
        <taxon>Paraneoptera</taxon>
        <taxon>Hemiptera</taxon>
        <taxon>Sternorrhyncha</taxon>
        <taxon>Psylloidea</taxon>
        <taxon>Psyllidae</taxon>
        <taxon>Diaphorininae</taxon>
        <taxon>Diaphorina</taxon>
    </lineage>
</organism>
<evidence type="ECO:0000256" key="5">
    <source>
        <dbReference type="PROSITE-ProRule" id="PRU00070"/>
    </source>
</evidence>
<reference evidence="10" key="1">
    <citation type="submission" date="2025-08" db="UniProtKB">
        <authorList>
            <consortium name="RefSeq"/>
        </authorList>
    </citation>
    <scope>IDENTIFICATION</scope>
</reference>
<keyword evidence="4 5" id="KW-0539">Nucleus</keyword>
<dbReference type="Pfam" id="PF00751">
    <property type="entry name" value="DM"/>
    <property type="match status" value="1"/>
</dbReference>
<evidence type="ECO:0000313" key="9">
    <source>
        <dbReference type="Proteomes" id="UP000079169"/>
    </source>
</evidence>
<evidence type="ECO:0000256" key="2">
    <source>
        <dbReference type="ARBA" id="ARBA00022833"/>
    </source>
</evidence>
<feature type="domain" description="DM" evidence="8">
    <location>
        <begin position="33"/>
        <end position="80"/>
    </location>
</feature>
<dbReference type="PANTHER" id="PTHR12322:SF100">
    <property type="entry name" value="PROTEIN DOUBLESEX"/>
    <property type="match status" value="1"/>
</dbReference>